<organism evidence="1">
    <name type="scientific">Arundo donax</name>
    <name type="common">Giant reed</name>
    <name type="synonym">Donax arundinaceus</name>
    <dbReference type="NCBI Taxonomy" id="35708"/>
    <lineage>
        <taxon>Eukaryota</taxon>
        <taxon>Viridiplantae</taxon>
        <taxon>Streptophyta</taxon>
        <taxon>Embryophyta</taxon>
        <taxon>Tracheophyta</taxon>
        <taxon>Spermatophyta</taxon>
        <taxon>Magnoliopsida</taxon>
        <taxon>Liliopsida</taxon>
        <taxon>Poales</taxon>
        <taxon>Poaceae</taxon>
        <taxon>PACMAD clade</taxon>
        <taxon>Arundinoideae</taxon>
        <taxon>Arundineae</taxon>
        <taxon>Arundo</taxon>
    </lineage>
</organism>
<proteinExistence type="predicted"/>
<reference evidence="1" key="1">
    <citation type="submission" date="2014-09" db="EMBL/GenBank/DDBJ databases">
        <authorList>
            <person name="Magalhaes I.L.F."/>
            <person name="Oliveira U."/>
            <person name="Santos F.R."/>
            <person name="Vidigal T.H.D.A."/>
            <person name="Brescovit A.D."/>
            <person name="Santos A.J."/>
        </authorList>
    </citation>
    <scope>NUCLEOTIDE SEQUENCE</scope>
    <source>
        <tissue evidence="1">Shoot tissue taken approximately 20 cm above the soil surface</tissue>
    </source>
</reference>
<evidence type="ECO:0000313" key="1">
    <source>
        <dbReference type="EMBL" id="JAD23074.1"/>
    </source>
</evidence>
<name>A0A0A8YAU7_ARUDO</name>
<dbReference type="AlphaFoldDB" id="A0A0A8YAU7"/>
<sequence>MSHMKDNTMNHKNLHRSLYTEIRKFFWINLYISK</sequence>
<accession>A0A0A8YAU7</accession>
<protein>
    <submittedName>
        <fullName evidence="1">Uncharacterized protein</fullName>
    </submittedName>
</protein>
<dbReference type="EMBL" id="GBRH01274821">
    <property type="protein sequence ID" value="JAD23074.1"/>
    <property type="molecule type" value="Transcribed_RNA"/>
</dbReference>
<reference evidence="1" key="2">
    <citation type="journal article" date="2015" name="Data Brief">
        <title>Shoot transcriptome of the giant reed, Arundo donax.</title>
        <authorList>
            <person name="Barrero R.A."/>
            <person name="Guerrero F.D."/>
            <person name="Moolhuijzen P."/>
            <person name="Goolsby J.A."/>
            <person name="Tidwell J."/>
            <person name="Bellgard S.E."/>
            <person name="Bellgard M.I."/>
        </authorList>
    </citation>
    <scope>NUCLEOTIDE SEQUENCE</scope>
    <source>
        <tissue evidence="1">Shoot tissue taken approximately 20 cm above the soil surface</tissue>
    </source>
</reference>